<reference evidence="15" key="1">
    <citation type="submission" date="2020-11" db="EMBL/GenBank/DDBJ databases">
        <authorList>
            <person name="Tran Van P."/>
        </authorList>
    </citation>
    <scope>NUCLEOTIDE SEQUENCE</scope>
</reference>
<keyword evidence="9" id="KW-0411">Iron-sulfur</keyword>
<sequence length="292" mass="31590">MFAKRALNLITSSHLMRQSRRLLATKLGIAGVKNVVLISSAKGGVGKSSTTIGLGTALKHLYPSLQIGILDADVFGPSIPLMMALDGQPEVTKQNLMKPLTNFGIKCISMGFLMEKESAVVWRGLMVMSAIQKLLFGVQWGPLDYLLIDMPPGTGDTQLSIAQSIPISGAIIVTTPQDIALMDARRGATMFAKTKVPVLGIIQNMSVFVCEKCGHESHIFGQNGAKRLAEELNIDLLGDIPLDIKMRECCDSGQPIVLTHPTSKCSESLLQIADKLHEKLAKNDLTKNNLQN</sequence>
<keyword evidence="6" id="KW-0067">ATP-binding</keyword>
<dbReference type="SUPFAM" id="SSF52540">
    <property type="entry name" value="P-loop containing nucleoside triphosphate hydrolases"/>
    <property type="match status" value="1"/>
</dbReference>
<keyword evidence="3" id="KW-0004">4Fe-4S</keyword>
<dbReference type="Pfam" id="PF10609">
    <property type="entry name" value="ParA"/>
    <property type="match status" value="1"/>
</dbReference>
<keyword evidence="7" id="KW-0809">Transit peptide</keyword>
<evidence type="ECO:0000256" key="8">
    <source>
        <dbReference type="ARBA" id="ARBA00023004"/>
    </source>
</evidence>
<evidence type="ECO:0000256" key="1">
    <source>
        <dbReference type="ARBA" id="ARBA00001966"/>
    </source>
</evidence>
<dbReference type="PROSITE" id="PS01215">
    <property type="entry name" value="MRP"/>
    <property type="match status" value="1"/>
</dbReference>
<evidence type="ECO:0000256" key="2">
    <source>
        <dbReference type="ARBA" id="ARBA00004173"/>
    </source>
</evidence>
<comment type="function">
    <text evidence="12">Iron-sulfur cluster transfer protein involved in the assembly of the mitochondrial membrane respiratory chain NADH dehydrogenase (Complex I). May deliver one or more Fe-S clusters to complex I subunits.</text>
</comment>
<dbReference type="GO" id="GO:0032981">
    <property type="term" value="P:mitochondrial respiratory chain complex I assembly"/>
    <property type="evidence" value="ECO:0007669"/>
    <property type="project" value="TreeGrafter"/>
</dbReference>
<evidence type="ECO:0000256" key="4">
    <source>
        <dbReference type="ARBA" id="ARBA00022723"/>
    </source>
</evidence>
<dbReference type="CDD" id="cd02037">
    <property type="entry name" value="Mrp_NBP35"/>
    <property type="match status" value="1"/>
</dbReference>
<dbReference type="InterPro" id="IPR000808">
    <property type="entry name" value="Mrp-like_CS"/>
</dbReference>
<dbReference type="HAMAP" id="MF_02040">
    <property type="entry name" value="Mrp_NBP35"/>
    <property type="match status" value="1"/>
</dbReference>
<dbReference type="Proteomes" id="UP000759131">
    <property type="component" value="Unassembled WGS sequence"/>
</dbReference>
<keyword evidence="8" id="KW-0408">Iron</keyword>
<proteinExistence type="inferred from homology"/>
<dbReference type="GO" id="GO:0051539">
    <property type="term" value="F:4 iron, 4 sulfur cluster binding"/>
    <property type="evidence" value="ECO:0007669"/>
    <property type="project" value="UniProtKB-KW"/>
</dbReference>
<comment type="subcellular location">
    <subcellularLocation>
        <location evidence="2">Mitochondrion</location>
    </subcellularLocation>
</comment>
<evidence type="ECO:0000256" key="6">
    <source>
        <dbReference type="ARBA" id="ARBA00022840"/>
    </source>
</evidence>
<evidence type="ECO:0000256" key="10">
    <source>
        <dbReference type="ARBA" id="ARBA00023128"/>
    </source>
</evidence>
<evidence type="ECO:0000313" key="15">
    <source>
        <dbReference type="EMBL" id="CAD7620946.1"/>
    </source>
</evidence>
<dbReference type="InterPro" id="IPR044304">
    <property type="entry name" value="NUBPL-like"/>
</dbReference>
<dbReference type="OrthoDB" id="1741334at2759"/>
<comment type="cofactor">
    <cofactor evidence="1">
        <name>[4Fe-4S] cluster</name>
        <dbReference type="ChEBI" id="CHEBI:49883"/>
    </cofactor>
</comment>
<dbReference type="EMBL" id="CAJPIZ010000408">
    <property type="protein sequence ID" value="CAG2101376.1"/>
    <property type="molecule type" value="Genomic_DNA"/>
</dbReference>
<evidence type="ECO:0000256" key="12">
    <source>
        <dbReference type="ARBA" id="ARBA00056637"/>
    </source>
</evidence>
<keyword evidence="4" id="KW-0479">Metal-binding</keyword>
<dbReference type="AlphaFoldDB" id="A0A7R9KDP9"/>
<evidence type="ECO:0000256" key="5">
    <source>
        <dbReference type="ARBA" id="ARBA00022741"/>
    </source>
</evidence>
<dbReference type="Gene3D" id="3.40.50.300">
    <property type="entry name" value="P-loop containing nucleotide triphosphate hydrolases"/>
    <property type="match status" value="1"/>
</dbReference>
<keyword evidence="10" id="KW-0496">Mitochondrion</keyword>
<protein>
    <recommendedName>
        <fullName evidence="13">Iron-sulfur cluster transfer protein NUBPL</fullName>
    </recommendedName>
    <alternativeName>
        <fullName evidence="14">Nucleotide-binding protein-like</fullName>
    </alternativeName>
</protein>
<gene>
    <name evidence="15" type="ORF">OSB1V03_LOCUS1426</name>
</gene>
<comment type="similarity">
    <text evidence="11">Belongs to the Mrp/NBP35 ATP-binding proteins family.</text>
</comment>
<evidence type="ECO:0000256" key="3">
    <source>
        <dbReference type="ARBA" id="ARBA00022485"/>
    </source>
</evidence>
<evidence type="ECO:0000256" key="11">
    <source>
        <dbReference type="ARBA" id="ARBA00024036"/>
    </source>
</evidence>
<dbReference type="FunFam" id="3.40.50.300:FF:000709">
    <property type="entry name" value="Iron-sulfur protein NUBPL isoform X1"/>
    <property type="match status" value="1"/>
</dbReference>
<accession>A0A7R9KDP9</accession>
<dbReference type="InterPro" id="IPR027417">
    <property type="entry name" value="P-loop_NTPase"/>
</dbReference>
<evidence type="ECO:0000313" key="16">
    <source>
        <dbReference type="Proteomes" id="UP000759131"/>
    </source>
</evidence>
<name>A0A7R9KDP9_9ACAR</name>
<evidence type="ECO:0000256" key="7">
    <source>
        <dbReference type="ARBA" id="ARBA00022946"/>
    </source>
</evidence>
<evidence type="ECO:0000256" key="13">
    <source>
        <dbReference type="ARBA" id="ARBA00069083"/>
    </source>
</evidence>
<organism evidence="15">
    <name type="scientific">Medioppia subpectinata</name>
    <dbReference type="NCBI Taxonomy" id="1979941"/>
    <lineage>
        <taxon>Eukaryota</taxon>
        <taxon>Metazoa</taxon>
        <taxon>Ecdysozoa</taxon>
        <taxon>Arthropoda</taxon>
        <taxon>Chelicerata</taxon>
        <taxon>Arachnida</taxon>
        <taxon>Acari</taxon>
        <taxon>Acariformes</taxon>
        <taxon>Sarcoptiformes</taxon>
        <taxon>Oribatida</taxon>
        <taxon>Brachypylina</taxon>
        <taxon>Oppioidea</taxon>
        <taxon>Oppiidae</taxon>
        <taxon>Medioppia</taxon>
    </lineage>
</organism>
<dbReference type="PANTHER" id="PTHR42961:SF2">
    <property type="entry name" value="IRON-SULFUR PROTEIN NUBPL"/>
    <property type="match status" value="1"/>
</dbReference>
<keyword evidence="16" id="KW-1185">Reference proteome</keyword>
<dbReference type="InterPro" id="IPR033756">
    <property type="entry name" value="YlxH/NBP35"/>
</dbReference>
<evidence type="ECO:0000256" key="9">
    <source>
        <dbReference type="ARBA" id="ARBA00023014"/>
    </source>
</evidence>
<dbReference type="GO" id="GO:0016226">
    <property type="term" value="P:iron-sulfur cluster assembly"/>
    <property type="evidence" value="ECO:0007669"/>
    <property type="project" value="InterPro"/>
</dbReference>
<dbReference type="GO" id="GO:0005524">
    <property type="term" value="F:ATP binding"/>
    <property type="evidence" value="ECO:0007669"/>
    <property type="project" value="UniProtKB-KW"/>
</dbReference>
<keyword evidence="5" id="KW-0547">Nucleotide-binding</keyword>
<dbReference type="GO" id="GO:0046872">
    <property type="term" value="F:metal ion binding"/>
    <property type="evidence" value="ECO:0007669"/>
    <property type="project" value="UniProtKB-KW"/>
</dbReference>
<dbReference type="GO" id="GO:0005759">
    <property type="term" value="C:mitochondrial matrix"/>
    <property type="evidence" value="ECO:0007669"/>
    <property type="project" value="UniProtKB-ARBA"/>
</dbReference>
<dbReference type="GO" id="GO:0140663">
    <property type="term" value="F:ATP-dependent FeS chaperone activity"/>
    <property type="evidence" value="ECO:0007669"/>
    <property type="project" value="InterPro"/>
</dbReference>
<dbReference type="PANTHER" id="PTHR42961">
    <property type="entry name" value="IRON-SULFUR PROTEIN NUBPL"/>
    <property type="match status" value="1"/>
</dbReference>
<evidence type="ECO:0000256" key="14">
    <source>
        <dbReference type="ARBA" id="ARBA00081370"/>
    </source>
</evidence>
<dbReference type="InterPro" id="IPR019591">
    <property type="entry name" value="Mrp/NBP35_ATP-bd"/>
</dbReference>
<dbReference type="EMBL" id="OC854983">
    <property type="protein sequence ID" value="CAD7620946.1"/>
    <property type="molecule type" value="Genomic_DNA"/>
</dbReference>